<proteinExistence type="inferred from homology"/>
<gene>
    <name evidence="3" type="ORF">NIES267_72280</name>
</gene>
<dbReference type="SUPFAM" id="SSF52540">
    <property type="entry name" value="P-loop containing nucleoside triphosphate hydrolases"/>
    <property type="match status" value="1"/>
</dbReference>
<accession>A0A1Z4M2I1</accession>
<dbReference type="PANTHER" id="PTHR13696">
    <property type="entry name" value="P-LOOP CONTAINING NUCLEOSIDE TRIPHOSPHATE HYDROLASE"/>
    <property type="match status" value="1"/>
</dbReference>
<comment type="similarity">
    <text evidence="1">Belongs to the ParA family.</text>
</comment>
<dbReference type="CDD" id="cd02042">
    <property type="entry name" value="ParAB_family"/>
    <property type="match status" value="1"/>
</dbReference>
<dbReference type="InterPro" id="IPR025669">
    <property type="entry name" value="AAA_dom"/>
</dbReference>
<keyword evidence="4" id="KW-1185">Reference proteome</keyword>
<geneLocation type="plasmid" evidence="4">
    <name>Plasmid1 dna</name>
</geneLocation>
<dbReference type="Gene3D" id="3.40.50.300">
    <property type="entry name" value="P-loop containing nucleotide triphosphate hydrolases"/>
    <property type="match status" value="1"/>
</dbReference>
<evidence type="ECO:0000313" key="3">
    <source>
        <dbReference type="EMBL" id="BAY87704.1"/>
    </source>
</evidence>
<evidence type="ECO:0000256" key="1">
    <source>
        <dbReference type="ARBA" id="ARBA00006976"/>
    </source>
</evidence>
<dbReference type="AlphaFoldDB" id="A0A1Z4M2I1"/>
<organism evidence="3 4">
    <name type="scientific">Calothrix parasitica NIES-267</name>
    <dbReference type="NCBI Taxonomy" id="1973488"/>
    <lineage>
        <taxon>Bacteria</taxon>
        <taxon>Bacillati</taxon>
        <taxon>Cyanobacteriota</taxon>
        <taxon>Cyanophyceae</taxon>
        <taxon>Nostocales</taxon>
        <taxon>Calotrichaceae</taxon>
        <taxon>Calothrix</taxon>
    </lineage>
</organism>
<evidence type="ECO:0000259" key="2">
    <source>
        <dbReference type="Pfam" id="PF13614"/>
    </source>
</evidence>
<dbReference type="Proteomes" id="UP000218418">
    <property type="component" value="Plasmid plasmid1"/>
</dbReference>
<evidence type="ECO:0000313" key="4">
    <source>
        <dbReference type="Proteomes" id="UP000218418"/>
    </source>
</evidence>
<dbReference type="FunFam" id="3.40.50.300:FF:000285">
    <property type="entry name" value="Sporulation initiation inhibitor Soj"/>
    <property type="match status" value="1"/>
</dbReference>
<dbReference type="PANTHER" id="PTHR13696:SF99">
    <property type="entry name" value="COBYRINIC ACID AC-DIAMIDE SYNTHASE"/>
    <property type="match status" value="1"/>
</dbReference>
<protein>
    <submittedName>
        <fullName evidence="3">Cobyrinic acid a,c-diamide synthase</fullName>
    </submittedName>
</protein>
<dbReference type="InterPro" id="IPR027417">
    <property type="entry name" value="P-loop_NTPase"/>
</dbReference>
<sequence length="252" mass="27456">MGKIIALFNQSGGVGKTSLTQNLGYHLTQKKRKVLLIDLDPQSSLTIFMGLDPDELEITIGDSITDGKPITPYSETINGMTLVPADINLAAAEMQLISAFAREQKLKNVLSPIKDDYDYILIDCPPSLGLLSILGLTAATHLLVPIQCQYKSFKGTELLLTTVAQIKEQLNPELQIAGFVPTMFDGRTAQESRTMQALEENLAQIAPVLPPIPRAIAFADASEENLPLALYDKKHSAIKILKKIASKIDATK</sequence>
<feature type="domain" description="AAA" evidence="2">
    <location>
        <begin position="3"/>
        <end position="176"/>
    </location>
</feature>
<reference evidence="3 4" key="1">
    <citation type="submission" date="2017-06" db="EMBL/GenBank/DDBJ databases">
        <title>Genome sequencing of cyanobaciteial culture collection at National Institute for Environmental Studies (NIES).</title>
        <authorList>
            <person name="Hirose Y."/>
            <person name="Shimura Y."/>
            <person name="Fujisawa T."/>
            <person name="Nakamura Y."/>
            <person name="Kawachi M."/>
        </authorList>
    </citation>
    <scope>NUCLEOTIDE SEQUENCE [LARGE SCALE GENOMIC DNA]</scope>
    <source>
        <strain evidence="3 4">NIES-267</strain>
        <plasmid evidence="4">Plasmid1 dna</plasmid>
    </source>
</reference>
<dbReference type="InterPro" id="IPR050678">
    <property type="entry name" value="DNA_Partitioning_ATPase"/>
</dbReference>
<keyword evidence="3" id="KW-0614">Plasmid</keyword>
<name>A0A1Z4M2I1_9CYAN</name>
<dbReference type="EMBL" id="AP018228">
    <property type="protein sequence ID" value="BAY87704.1"/>
    <property type="molecule type" value="Genomic_DNA"/>
</dbReference>
<dbReference type="OrthoDB" id="477717at2"/>
<dbReference type="Pfam" id="PF13614">
    <property type="entry name" value="AAA_31"/>
    <property type="match status" value="1"/>
</dbReference>